<evidence type="ECO:0000259" key="3">
    <source>
        <dbReference type="Pfam" id="PF07724"/>
    </source>
</evidence>
<accession>A0AAD5J265</accession>
<dbReference type="Pfam" id="PF07724">
    <property type="entry name" value="AAA_2"/>
    <property type="match status" value="1"/>
</dbReference>
<dbReference type="InterPro" id="IPR001270">
    <property type="entry name" value="ClpA/B"/>
</dbReference>
<dbReference type="InterPro" id="IPR027417">
    <property type="entry name" value="P-loop_NTPase"/>
</dbReference>
<feature type="domain" description="ATPase AAA-type core" evidence="3">
    <location>
        <begin position="9"/>
        <end position="70"/>
    </location>
</feature>
<dbReference type="PANTHER" id="PTHR11638">
    <property type="entry name" value="ATP-DEPENDENT CLP PROTEASE"/>
    <property type="match status" value="1"/>
</dbReference>
<protein>
    <recommendedName>
        <fullName evidence="3">ATPase AAA-type core domain-containing protein</fullName>
    </recommendedName>
</protein>
<keyword evidence="2" id="KW-0067">ATP-binding</keyword>
<dbReference type="SUPFAM" id="SSF52540">
    <property type="entry name" value="P-loop containing nucleoside triphosphate hydrolases"/>
    <property type="match status" value="1"/>
</dbReference>
<reference evidence="4" key="2">
    <citation type="submission" date="2023-02" db="EMBL/GenBank/DDBJ databases">
        <authorList>
            <person name="Swenson N.G."/>
            <person name="Wegrzyn J.L."/>
            <person name="Mcevoy S.L."/>
        </authorList>
    </citation>
    <scope>NUCLEOTIDE SEQUENCE</scope>
    <source>
        <strain evidence="4">91603</strain>
        <tissue evidence="4">Leaf</tissue>
    </source>
</reference>
<evidence type="ECO:0000256" key="2">
    <source>
        <dbReference type="ARBA" id="ARBA00022840"/>
    </source>
</evidence>
<dbReference type="InterPro" id="IPR003959">
    <property type="entry name" value="ATPase_AAA_core"/>
</dbReference>
<dbReference type="GO" id="GO:0034605">
    <property type="term" value="P:cellular response to heat"/>
    <property type="evidence" value="ECO:0007669"/>
    <property type="project" value="TreeGrafter"/>
</dbReference>
<proteinExistence type="predicted"/>
<keyword evidence="1" id="KW-0547">Nucleotide-binding</keyword>
<sequence length="131" mass="15236">MLVMKKVLVMIYEEGWQLTEVVRRRPYSTVLFDKIEKAHHDVLKILLQLLDDGKVTDSQGKIVGFTNSMIDDTIQQARQLNLYLKGFLQDAYMQFSRLENLWGGFYRTKESVGEDSFRAGDRSVREDSIIV</sequence>
<dbReference type="GO" id="GO:0005524">
    <property type="term" value="F:ATP binding"/>
    <property type="evidence" value="ECO:0007669"/>
    <property type="project" value="UniProtKB-KW"/>
</dbReference>
<evidence type="ECO:0000256" key="1">
    <source>
        <dbReference type="ARBA" id="ARBA00022741"/>
    </source>
</evidence>
<dbReference type="PRINTS" id="PR00300">
    <property type="entry name" value="CLPPROTEASEA"/>
</dbReference>
<keyword evidence="5" id="KW-1185">Reference proteome</keyword>
<dbReference type="Proteomes" id="UP001064489">
    <property type="component" value="Chromosome 4"/>
</dbReference>
<organism evidence="4 5">
    <name type="scientific">Acer negundo</name>
    <name type="common">Box elder</name>
    <dbReference type="NCBI Taxonomy" id="4023"/>
    <lineage>
        <taxon>Eukaryota</taxon>
        <taxon>Viridiplantae</taxon>
        <taxon>Streptophyta</taxon>
        <taxon>Embryophyta</taxon>
        <taxon>Tracheophyta</taxon>
        <taxon>Spermatophyta</taxon>
        <taxon>Magnoliopsida</taxon>
        <taxon>eudicotyledons</taxon>
        <taxon>Gunneridae</taxon>
        <taxon>Pentapetalae</taxon>
        <taxon>rosids</taxon>
        <taxon>malvids</taxon>
        <taxon>Sapindales</taxon>
        <taxon>Sapindaceae</taxon>
        <taxon>Hippocastanoideae</taxon>
        <taxon>Acereae</taxon>
        <taxon>Acer</taxon>
    </lineage>
</organism>
<evidence type="ECO:0000313" key="5">
    <source>
        <dbReference type="Proteomes" id="UP001064489"/>
    </source>
</evidence>
<dbReference type="EMBL" id="JAJSOW010000101">
    <property type="protein sequence ID" value="KAI9180025.1"/>
    <property type="molecule type" value="Genomic_DNA"/>
</dbReference>
<dbReference type="AlphaFoldDB" id="A0AAD5J265"/>
<dbReference type="Gene3D" id="3.40.50.300">
    <property type="entry name" value="P-loop containing nucleotide triphosphate hydrolases"/>
    <property type="match status" value="1"/>
</dbReference>
<comment type="caution">
    <text evidence="4">The sequence shown here is derived from an EMBL/GenBank/DDBJ whole genome shotgun (WGS) entry which is preliminary data.</text>
</comment>
<dbReference type="GO" id="GO:0016887">
    <property type="term" value="F:ATP hydrolysis activity"/>
    <property type="evidence" value="ECO:0007669"/>
    <property type="project" value="InterPro"/>
</dbReference>
<dbReference type="InterPro" id="IPR050130">
    <property type="entry name" value="ClpA_ClpB"/>
</dbReference>
<gene>
    <name evidence="4" type="ORF">LWI28_000404</name>
</gene>
<dbReference type="PANTHER" id="PTHR11638:SF86">
    <property type="entry name" value="CHAPERONE PROTEIN CLPB4, MITOCHONDRIAL"/>
    <property type="match status" value="1"/>
</dbReference>
<evidence type="ECO:0000313" key="4">
    <source>
        <dbReference type="EMBL" id="KAI9180025.1"/>
    </source>
</evidence>
<dbReference type="GO" id="GO:0005737">
    <property type="term" value="C:cytoplasm"/>
    <property type="evidence" value="ECO:0007669"/>
    <property type="project" value="TreeGrafter"/>
</dbReference>
<reference evidence="4" key="1">
    <citation type="journal article" date="2022" name="Plant J.">
        <title>Strategies of tolerance reflected in two North American maple genomes.</title>
        <authorList>
            <person name="McEvoy S.L."/>
            <person name="Sezen U.U."/>
            <person name="Trouern-Trend A."/>
            <person name="McMahon S.M."/>
            <person name="Schaberg P.G."/>
            <person name="Yang J."/>
            <person name="Wegrzyn J.L."/>
            <person name="Swenson N.G."/>
        </authorList>
    </citation>
    <scope>NUCLEOTIDE SEQUENCE</scope>
    <source>
        <strain evidence="4">91603</strain>
    </source>
</reference>
<name>A0AAD5J265_ACENE</name>